<dbReference type="PANTHER" id="PTHR13847">
    <property type="entry name" value="SARCOSINE DEHYDROGENASE-RELATED"/>
    <property type="match status" value="1"/>
</dbReference>
<proteinExistence type="predicted"/>
<dbReference type="InterPro" id="IPR006076">
    <property type="entry name" value="FAD-dep_OxRdtase"/>
</dbReference>
<dbReference type="InterPro" id="IPR036188">
    <property type="entry name" value="FAD/NAD-bd_sf"/>
</dbReference>
<gene>
    <name evidence="3" type="ORF">PVT71_23565</name>
</gene>
<dbReference type="Pfam" id="PF01266">
    <property type="entry name" value="DAO"/>
    <property type="match status" value="1"/>
</dbReference>
<evidence type="ECO:0000259" key="2">
    <source>
        <dbReference type="Pfam" id="PF01266"/>
    </source>
</evidence>
<keyword evidence="1 3" id="KW-0560">Oxidoreductase</keyword>
<keyword evidence="3" id="KW-0614">Plasmid</keyword>
<protein>
    <submittedName>
        <fullName evidence="3">FAD-dependent oxidoreductase</fullName>
        <ecNumber evidence="3">1.-.-.-</ecNumber>
    </submittedName>
</protein>
<accession>A0AAU8ARU1</accession>
<geneLocation type="plasmid" evidence="3">
    <name>unnamed1</name>
</geneLocation>
<dbReference type="PANTHER" id="PTHR13847:SF287">
    <property type="entry name" value="FAD-DEPENDENT OXIDOREDUCTASE DOMAIN-CONTAINING PROTEIN 1"/>
    <property type="match status" value="1"/>
</dbReference>
<dbReference type="EC" id="1.-.-.-" evidence="3"/>
<dbReference type="SUPFAM" id="SSF51905">
    <property type="entry name" value="FAD/NAD(P)-binding domain"/>
    <property type="match status" value="1"/>
</dbReference>
<dbReference type="GO" id="GO:0005737">
    <property type="term" value="C:cytoplasm"/>
    <property type="evidence" value="ECO:0007669"/>
    <property type="project" value="TreeGrafter"/>
</dbReference>
<dbReference type="GO" id="GO:0016491">
    <property type="term" value="F:oxidoreductase activity"/>
    <property type="evidence" value="ECO:0007669"/>
    <property type="project" value="UniProtKB-KW"/>
</dbReference>
<name>A0AAU8ARU1_9RHOB</name>
<dbReference type="Gene3D" id="3.30.9.10">
    <property type="entry name" value="D-Amino Acid Oxidase, subunit A, domain 2"/>
    <property type="match status" value="1"/>
</dbReference>
<evidence type="ECO:0000313" key="3">
    <source>
        <dbReference type="EMBL" id="XCC97070.1"/>
    </source>
</evidence>
<dbReference type="EMBL" id="CP123386">
    <property type="protein sequence ID" value="XCC97070.1"/>
    <property type="molecule type" value="Genomic_DNA"/>
</dbReference>
<sequence>MDDLGRYDAIVLGAGVVGASSAWHLSRAGLRVALVDAEGPAAAASGASDGAVSVASKKPGPLARLATASLLYTRDLAAGGPLTGRYHPRPSYIFGSGGAECGAIDDLIAKLDSLGSAVTLRRDGGPDRLPGTGAGIERLVELGGEGHMPGYAAVAGYLEDRRIDRIWPARVQALHETGGGVVVDLGTARLSAPRVVAALGVSTRGLFPAMPVAPRAGQLFVTDRGPVGALPGALTSAAYLLAKTTNPDVLPYPPVVIDPLTTGQYLVGSTREAHGDPGRVDFATLQKLMRRAAQTWPALRARRVIRAFAGVRAAVSDGLPIVGPAPGQSRVTLATGFEGDGICLSAMIGREVARLAMGQPPTAGLAEDMAALSPDRFARVRETAG</sequence>
<dbReference type="AlphaFoldDB" id="A0AAU8ARU1"/>
<feature type="domain" description="FAD dependent oxidoreductase" evidence="2">
    <location>
        <begin position="8"/>
        <end position="355"/>
    </location>
</feature>
<reference evidence="3" key="1">
    <citation type="submission" date="2023-02" db="EMBL/GenBank/DDBJ databases">
        <title>Description and genomic characterization of Salipiger bruguierae sp. nov., isolated from the sediment of mangrove plant Bruguiera sexangula.</title>
        <authorList>
            <person name="Long M."/>
        </authorList>
    </citation>
    <scope>NUCLEOTIDE SEQUENCE</scope>
    <source>
        <strain evidence="3">H15</strain>
        <plasmid evidence="3">unnamed1</plasmid>
    </source>
</reference>
<organism evidence="3">
    <name type="scientific">Alloyangia sp. H15</name>
    <dbReference type="NCBI Taxonomy" id="3029062"/>
    <lineage>
        <taxon>Bacteria</taxon>
        <taxon>Pseudomonadati</taxon>
        <taxon>Pseudomonadota</taxon>
        <taxon>Alphaproteobacteria</taxon>
        <taxon>Rhodobacterales</taxon>
        <taxon>Roseobacteraceae</taxon>
        <taxon>Alloyangia</taxon>
    </lineage>
</organism>
<dbReference type="SUPFAM" id="SSF54373">
    <property type="entry name" value="FAD-linked reductases, C-terminal domain"/>
    <property type="match status" value="1"/>
</dbReference>
<dbReference type="RefSeq" id="WP_353475961.1">
    <property type="nucleotide sequence ID" value="NZ_CP123386.1"/>
</dbReference>
<evidence type="ECO:0000256" key="1">
    <source>
        <dbReference type="ARBA" id="ARBA00023002"/>
    </source>
</evidence>
<dbReference type="Gene3D" id="3.50.50.60">
    <property type="entry name" value="FAD/NAD(P)-binding domain"/>
    <property type="match status" value="1"/>
</dbReference>